<dbReference type="Proteomes" id="UP000029380">
    <property type="component" value="Unassembled WGS sequence"/>
</dbReference>
<feature type="domain" description="DNA methylase adenine-specific" evidence="1">
    <location>
        <begin position="56"/>
        <end position="163"/>
    </location>
</feature>
<dbReference type="GO" id="GO:0003677">
    <property type="term" value="F:DNA binding"/>
    <property type="evidence" value="ECO:0007669"/>
    <property type="project" value="InterPro"/>
</dbReference>
<gene>
    <name evidence="2" type="ORF">TMUPMC115_0937</name>
</gene>
<dbReference type="Pfam" id="PF02384">
    <property type="entry name" value="N6_Mtase"/>
    <property type="match status" value="1"/>
</dbReference>
<dbReference type="OrthoDB" id="9814572at2"/>
<comment type="caution">
    <text evidence="2">The sequence shown here is derived from an EMBL/GenBank/DDBJ whole genome shotgun (WGS) entry which is preliminary data.</text>
</comment>
<name>A0A091C6Z9_9ENTE</name>
<dbReference type="InterPro" id="IPR003356">
    <property type="entry name" value="DNA_methylase_A-5"/>
</dbReference>
<dbReference type="GO" id="GO:0032259">
    <property type="term" value="P:methylation"/>
    <property type="evidence" value="ECO:0007669"/>
    <property type="project" value="UniProtKB-KW"/>
</dbReference>
<keyword evidence="2" id="KW-0808">Transferase</keyword>
<dbReference type="InterPro" id="IPR029063">
    <property type="entry name" value="SAM-dependent_MTases_sf"/>
</dbReference>
<dbReference type="PATRIC" id="fig|1302649.3.peg.939"/>
<dbReference type="GO" id="GO:0008170">
    <property type="term" value="F:N-methyltransferase activity"/>
    <property type="evidence" value="ECO:0007669"/>
    <property type="project" value="InterPro"/>
</dbReference>
<reference evidence="2 3" key="1">
    <citation type="submission" date="2014-08" db="EMBL/GenBank/DDBJ databases">
        <title>Genome sequence of Tetragenococcus muriaticus.</title>
        <authorList>
            <person name="Chuea-nongthon C."/>
            <person name="Rodtong S."/>
            <person name="Yongsawatdigul J."/>
            <person name="Steele J.L."/>
            <person name="Liu X.-y."/>
            <person name="Speers J."/>
            <person name="Glasner J.D."/>
            <person name="Neeno-Eckwall E.C."/>
        </authorList>
    </citation>
    <scope>NUCLEOTIDE SEQUENCE [LARGE SCALE GENOMIC DNA]</scope>
    <source>
        <strain evidence="2 3">PMC-11-5</strain>
    </source>
</reference>
<dbReference type="EC" id="2.1.1.-" evidence="2"/>
<keyword evidence="2" id="KW-0489">Methyltransferase</keyword>
<organism evidence="2 3">
    <name type="scientific">Tetragenococcus muriaticus PMC-11-5</name>
    <dbReference type="NCBI Taxonomy" id="1302649"/>
    <lineage>
        <taxon>Bacteria</taxon>
        <taxon>Bacillati</taxon>
        <taxon>Bacillota</taxon>
        <taxon>Bacilli</taxon>
        <taxon>Lactobacillales</taxon>
        <taxon>Enterococcaceae</taxon>
        <taxon>Tetragenococcus</taxon>
    </lineage>
</organism>
<dbReference type="RefSeq" id="WP_038025839.1">
    <property type="nucleotide sequence ID" value="NZ_JPVU01000098.1"/>
</dbReference>
<evidence type="ECO:0000313" key="2">
    <source>
        <dbReference type="EMBL" id="KFN92425.1"/>
    </source>
</evidence>
<dbReference type="Gene3D" id="3.40.50.150">
    <property type="entry name" value="Vaccinia Virus protein VP39"/>
    <property type="match status" value="1"/>
</dbReference>
<accession>A0A091C6Z9</accession>
<dbReference type="EMBL" id="JPVU01000098">
    <property type="protein sequence ID" value="KFN92425.1"/>
    <property type="molecule type" value="Genomic_DNA"/>
</dbReference>
<sequence length="223" mass="26326">MTLDFPTISKIVGVDDSFKMPTVLMGIMFNKEKREAMFKEFLEYEKDVSYDWFHIYFQEEYAERKSKKQDFTPDSIGKLLAGIVTPEKGKVHEAACGTGGLIIKTWDYQRKNTNPFTYLPSDYFYQCEEMSDRSIPFLLFNLLIRGMNATVIHGDALHRTAKQVYFVQNDENDFMKFSSLNVMPHTEMTEQEFDIREWTQEPMEHIESPFPEWLKEVMESEVR</sequence>
<evidence type="ECO:0000313" key="3">
    <source>
        <dbReference type="Proteomes" id="UP000029380"/>
    </source>
</evidence>
<evidence type="ECO:0000259" key="1">
    <source>
        <dbReference type="Pfam" id="PF02384"/>
    </source>
</evidence>
<protein>
    <submittedName>
        <fullName evidence="2">Phage protein</fullName>
        <ecNumber evidence="2">2.1.1.-</ecNumber>
    </submittedName>
</protein>
<dbReference type="SUPFAM" id="SSF53335">
    <property type="entry name" value="S-adenosyl-L-methionine-dependent methyltransferases"/>
    <property type="match status" value="1"/>
</dbReference>
<proteinExistence type="predicted"/>
<dbReference type="AlphaFoldDB" id="A0A091C6Z9"/>